<organism evidence="10 11">
    <name type="scientific">Opisthorchis felineus</name>
    <dbReference type="NCBI Taxonomy" id="147828"/>
    <lineage>
        <taxon>Eukaryota</taxon>
        <taxon>Metazoa</taxon>
        <taxon>Spiralia</taxon>
        <taxon>Lophotrochozoa</taxon>
        <taxon>Platyhelminthes</taxon>
        <taxon>Trematoda</taxon>
        <taxon>Digenea</taxon>
        <taxon>Opisthorchiida</taxon>
        <taxon>Opisthorchiata</taxon>
        <taxon>Opisthorchiidae</taxon>
        <taxon>Opisthorchis</taxon>
    </lineage>
</organism>
<accession>A0A4S2MC27</accession>
<evidence type="ECO:0000259" key="9">
    <source>
        <dbReference type="Pfam" id="PF01529"/>
    </source>
</evidence>
<comment type="similarity">
    <text evidence="8">Belongs to the DHHC palmitoyltransferase family.</text>
</comment>
<keyword evidence="8" id="KW-0808">Transferase</keyword>
<dbReference type="GO" id="GO:0000139">
    <property type="term" value="C:Golgi membrane"/>
    <property type="evidence" value="ECO:0007669"/>
    <property type="project" value="TreeGrafter"/>
</dbReference>
<feature type="repeat" description="ANK" evidence="7">
    <location>
        <begin position="145"/>
        <end position="171"/>
    </location>
</feature>
<comment type="domain">
    <text evidence="8">The DHHC domain is required for palmitoyltransferase activity.</text>
</comment>
<comment type="caution">
    <text evidence="10">The sequence shown here is derived from an EMBL/GenBank/DDBJ whole genome shotgun (WGS) entry which is preliminary data.</text>
</comment>
<dbReference type="SUPFAM" id="SSF48403">
    <property type="entry name" value="Ankyrin repeat"/>
    <property type="match status" value="1"/>
</dbReference>
<name>A0A4S2MC27_OPIFE</name>
<dbReference type="PANTHER" id="PTHR24161:SF17">
    <property type="entry name" value="PALMITOYLTRANSFERASE"/>
    <property type="match status" value="1"/>
</dbReference>
<dbReference type="Pfam" id="PF12796">
    <property type="entry name" value="Ank_2"/>
    <property type="match status" value="2"/>
</dbReference>
<keyword evidence="4 8" id="KW-1133">Transmembrane helix</keyword>
<feature type="domain" description="Palmitoyltransferase DHHC" evidence="9">
    <location>
        <begin position="400"/>
        <end position="514"/>
    </location>
</feature>
<evidence type="ECO:0000256" key="5">
    <source>
        <dbReference type="ARBA" id="ARBA00023043"/>
    </source>
</evidence>
<dbReference type="Pfam" id="PF01529">
    <property type="entry name" value="DHHC"/>
    <property type="match status" value="1"/>
</dbReference>
<dbReference type="InterPro" id="IPR002110">
    <property type="entry name" value="Ankyrin_rpt"/>
</dbReference>
<keyword evidence="11" id="KW-1185">Reference proteome</keyword>
<evidence type="ECO:0000313" key="11">
    <source>
        <dbReference type="Proteomes" id="UP000308267"/>
    </source>
</evidence>
<dbReference type="EC" id="2.3.1.225" evidence="8"/>
<feature type="transmembrane region" description="Helical" evidence="8">
    <location>
        <begin position="323"/>
        <end position="340"/>
    </location>
</feature>
<keyword evidence="2 8" id="KW-0812">Transmembrane</keyword>
<reference evidence="10 11" key="1">
    <citation type="journal article" date="2019" name="BMC Genomics">
        <title>New insights from Opisthorchis felineus genome: update on genomics of the epidemiologically important liver flukes.</title>
        <authorList>
            <person name="Ershov N.I."/>
            <person name="Mordvinov V.A."/>
            <person name="Prokhortchouk E.B."/>
            <person name="Pakharukova M.Y."/>
            <person name="Gunbin K.V."/>
            <person name="Ustyantsev K."/>
            <person name="Genaev M.A."/>
            <person name="Blinov A.G."/>
            <person name="Mazur A."/>
            <person name="Boulygina E."/>
            <person name="Tsygankova S."/>
            <person name="Khrameeva E."/>
            <person name="Chekanov N."/>
            <person name="Fan G."/>
            <person name="Xiao A."/>
            <person name="Zhang H."/>
            <person name="Xu X."/>
            <person name="Yang H."/>
            <person name="Solovyev V."/>
            <person name="Lee S.M."/>
            <person name="Liu X."/>
            <person name="Afonnikov D.A."/>
            <person name="Skryabin K.G."/>
        </authorList>
    </citation>
    <scope>NUCLEOTIDE SEQUENCE [LARGE SCALE GENOMIC DNA]</scope>
    <source>
        <strain evidence="10">AK-0245</strain>
        <tissue evidence="10">Whole organism</tissue>
    </source>
</reference>
<dbReference type="Gene3D" id="1.25.40.20">
    <property type="entry name" value="Ankyrin repeat-containing domain"/>
    <property type="match status" value="2"/>
</dbReference>
<evidence type="ECO:0000256" key="6">
    <source>
        <dbReference type="ARBA" id="ARBA00023136"/>
    </source>
</evidence>
<sequence>MSNTPPEKWNQKTAKLFSAARNGQTNILRKFQNEEPALLKTVDPFGNSVAHWAVKGGQVKILRFLWANYPEVLWTVNVNGQQPVHTGCITGKFLCVALLIDISSALEEPDANGCTPLLLASKHGRAEIAAYLLLLSANINATDDEGNTALHLAARAGHTNLCSLLLFFGANPFNTCNNRQQTPLHLACDAGRFTVVRQFSRALPDRNAIIDNSVASKAIEEEFAHALQQYDHEGQSPVQAARKNGWSEISEFLGTKMALYYSRGRSSWDARHIRLTLKTFILGEPGRRRLGVICIVVAILCFIYPFYWIQIWNDTDSWDEGQTLKLLWILLHIPSWYCYFKATYSDPGFIPTETNDYQTVLRMSYYTRLRASPQLGAGRGDKDRLLDTEELARIKRSLASLCHTCQCVKPLRSKHCAVCDRCVKLFDHHCPLTDQCVGAKNHIWFFGLCAFTSSLSTMFAYLLWTQSTSTEVSWGWSVVFKIVLFAIWLCSTGTFINVIHAATRNLTTNETLNWERYSYLHRKANGSFRNPFDRGPIMNVLEYFGFRSPVDPNCLDLVSPSPQSMEV</sequence>
<dbReference type="SMART" id="SM00248">
    <property type="entry name" value="ANK"/>
    <property type="match status" value="5"/>
</dbReference>
<dbReference type="InterPro" id="IPR036770">
    <property type="entry name" value="Ankyrin_rpt-contain_sf"/>
</dbReference>
<feature type="repeat" description="ANK" evidence="7">
    <location>
        <begin position="112"/>
        <end position="144"/>
    </location>
</feature>
<evidence type="ECO:0000313" key="10">
    <source>
        <dbReference type="EMBL" id="TGZ74045.1"/>
    </source>
</evidence>
<dbReference type="PROSITE" id="PS50297">
    <property type="entry name" value="ANK_REP_REGION"/>
    <property type="match status" value="2"/>
</dbReference>
<evidence type="ECO:0000256" key="4">
    <source>
        <dbReference type="ARBA" id="ARBA00022989"/>
    </source>
</evidence>
<proteinExistence type="inferred from homology"/>
<evidence type="ECO:0000256" key="7">
    <source>
        <dbReference type="PROSITE-ProRule" id="PRU00023"/>
    </source>
</evidence>
<gene>
    <name evidence="10" type="ORF">CRM22_001160</name>
</gene>
<dbReference type="PROSITE" id="PS50088">
    <property type="entry name" value="ANK_REPEAT"/>
    <property type="match status" value="2"/>
</dbReference>
<evidence type="ECO:0000256" key="8">
    <source>
        <dbReference type="RuleBase" id="RU079119"/>
    </source>
</evidence>
<evidence type="ECO:0000256" key="3">
    <source>
        <dbReference type="ARBA" id="ARBA00022737"/>
    </source>
</evidence>
<feature type="transmembrane region" description="Helical" evidence="8">
    <location>
        <begin position="443"/>
        <end position="464"/>
    </location>
</feature>
<dbReference type="GO" id="GO:0019706">
    <property type="term" value="F:protein-cysteine S-palmitoyltransferase activity"/>
    <property type="evidence" value="ECO:0007669"/>
    <property type="project" value="UniProtKB-EC"/>
</dbReference>
<keyword evidence="5 7" id="KW-0040">ANK repeat</keyword>
<protein>
    <recommendedName>
        <fullName evidence="8">Palmitoyltransferase</fullName>
        <ecNumber evidence="8">2.3.1.225</ecNumber>
    </recommendedName>
</protein>
<evidence type="ECO:0000256" key="1">
    <source>
        <dbReference type="ARBA" id="ARBA00004141"/>
    </source>
</evidence>
<dbReference type="EMBL" id="SJOL01002186">
    <property type="protein sequence ID" value="TGZ74045.1"/>
    <property type="molecule type" value="Genomic_DNA"/>
</dbReference>
<feature type="transmembrane region" description="Helical" evidence="8">
    <location>
        <begin position="290"/>
        <end position="311"/>
    </location>
</feature>
<comment type="catalytic activity">
    <reaction evidence="8">
        <text>L-cysteinyl-[protein] + hexadecanoyl-CoA = S-hexadecanoyl-L-cysteinyl-[protein] + CoA</text>
        <dbReference type="Rhea" id="RHEA:36683"/>
        <dbReference type="Rhea" id="RHEA-COMP:10131"/>
        <dbReference type="Rhea" id="RHEA-COMP:11032"/>
        <dbReference type="ChEBI" id="CHEBI:29950"/>
        <dbReference type="ChEBI" id="CHEBI:57287"/>
        <dbReference type="ChEBI" id="CHEBI:57379"/>
        <dbReference type="ChEBI" id="CHEBI:74151"/>
        <dbReference type="EC" id="2.3.1.225"/>
    </reaction>
</comment>
<dbReference type="PROSITE" id="PS50216">
    <property type="entry name" value="DHHC"/>
    <property type="match status" value="1"/>
</dbReference>
<dbReference type="AlphaFoldDB" id="A0A4S2MC27"/>
<dbReference type="OrthoDB" id="6224379at2759"/>
<keyword evidence="8" id="KW-0012">Acyltransferase</keyword>
<dbReference type="STRING" id="147828.A0A4S2MC27"/>
<evidence type="ECO:0000256" key="2">
    <source>
        <dbReference type="ARBA" id="ARBA00022692"/>
    </source>
</evidence>
<dbReference type="PANTHER" id="PTHR24161">
    <property type="entry name" value="ANK_REP_REGION DOMAIN-CONTAINING PROTEIN-RELATED"/>
    <property type="match status" value="1"/>
</dbReference>
<comment type="subcellular location">
    <subcellularLocation>
        <location evidence="1">Membrane</location>
        <topology evidence="1">Multi-pass membrane protein</topology>
    </subcellularLocation>
</comment>
<dbReference type="InterPro" id="IPR001594">
    <property type="entry name" value="Palmitoyltrfase_DHHC"/>
</dbReference>
<feature type="transmembrane region" description="Helical" evidence="8">
    <location>
        <begin position="476"/>
        <end position="499"/>
    </location>
</feature>
<keyword evidence="3" id="KW-0677">Repeat</keyword>
<dbReference type="Proteomes" id="UP000308267">
    <property type="component" value="Unassembled WGS sequence"/>
</dbReference>
<keyword evidence="6 8" id="KW-0472">Membrane</keyword>